<protein>
    <submittedName>
        <fullName evidence="2">Uncharacterized protein</fullName>
    </submittedName>
</protein>
<accession>A0A8S9JEV1</accession>
<organism evidence="2 3">
    <name type="scientific">Brassica cretica</name>
    <name type="common">Mustard</name>
    <dbReference type="NCBI Taxonomy" id="69181"/>
    <lineage>
        <taxon>Eukaryota</taxon>
        <taxon>Viridiplantae</taxon>
        <taxon>Streptophyta</taxon>
        <taxon>Embryophyta</taxon>
        <taxon>Tracheophyta</taxon>
        <taxon>Spermatophyta</taxon>
        <taxon>Magnoliopsida</taxon>
        <taxon>eudicotyledons</taxon>
        <taxon>Gunneridae</taxon>
        <taxon>Pentapetalae</taxon>
        <taxon>rosids</taxon>
        <taxon>malvids</taxon>
        <taxon>Brassicales</taxon>
        <taxon>Brassicaceae</taxon>
        <taxon>Brassiceae</taxon>
        <taxon>Brassica</taxon>
    </lineage>
</organism>
<comment type="caution">
    <text evidence="2">The sequence shown here is derived from an EMBL/GenBank/DDBJ whole genome shotgun (WGS) entry which is preliminary data.</text>
</comment>
<evidence type="ECO:0000256" key="1">
    <source>
        <dbReference type="SAM" id="MobiDB-lite"/>
    </source>
</evidence>
<evidence type="ECO:0000313" key="3">
    <source>
        <dbReference type="Proteomes" id="UP000712281"/>
    </source>
</evidence>
<feature type="region of interest" description="Disordered" evidence="1">
    <location>
        <begin position="1"/>
        <end position="22"/>
    </location>
</feature>
<name>A0A8S9JEV1_BRACR</name>
<proteinExistence type="predicted"/>
<sequence length="120" mass="13129">MWPGDRVSNSPCEQPNLTGAGGQAPKKLIGWISASQIPQDVWSWIEVLVGKANVTWSGVKVTWLGSAAMWGVVEVLCFGDMEMWSWCNRCWERGRGVVVRRDGVVVNCSSVTASFTKGVV</sequence>
<feature type="compositionally biased region" description="Polar residues" evidence="1">
    <location>
        <begin position="7"/>
        <end position="17"/>
    </location>
</feature>
<gene>
    <name evidence="2" type="ORF">F2Q68_00006575</name>
</gene>
<dbReference type="EMBL" id="QGKW02001660">
    <property type="protein sequence ID" value="KAF2579962.1"/>
    <property type="molecule type" value="Genomic_DNA"/>
</dbReference>
<dbReference type="Proteomes" id="UP000712281">
    <property type="component" value="Unassembled WGS sequence"/>
</dbReference>
<reference evidence="2" key="1">
    <citation type="submission" date="2019-12" db="EMBL/GenBank/DDBJ databases">
        <title>Genome sequencing and annotation of Brassica cretica.</title>
        <authorList>
            <person name="Studholme D.J."/>
            <person name="Sarris P.F."/>
        </authorList>
    </citation>
    <scope>NUCLEOTIDE SEQUENCE</scope>
    <source>
        <strain evidence="2">PFS-001/15</strain>
        <tissue evidence="2">Leaf</tissue>
    </source>
</reference>
<dbReference type="AlphaFoldDB" id="A0A8S9JEV1"/>
<evidence type="ECO:0000313" key="2">
    <source>
        <dbReference type="EMBL" id="KAF2579962.1"/>
    </source>
</evidence>